<dbReference type="InterPro" id="IPR044872">
    <property type="entry name" value="CcmK/CsoS1_BMC"/>
</dbReference>
<dbReference type="InterPro" id="IPR050575">
    <property type="entry name" value="BMC_shell"/>
</dbReference>
<comment type="subcellular location">
    <subcellularLocation>
        <location evidence="1">Bacterial microcompartment</location>
    </subcellularLocation>
</comment>
<evidence type="ECO:0000256" key="1">
    <source>
        <dbReference type="ARBA" id="ARBA00024322"/>
    </source>
</evidence>
<dbReference type="AlphaFoldDB" id="A0A0U9HE19"/>
<gene>
    <name evidence="5" type="ORF">TSYNT_185</name>
</gene>
<keyword evidence="2" id="KW-1283">Bacterial microcompartment</keyword>
<dbReference type="Gene3D" id="3.30.70.1710">
    <property type="match status" value="1"/>
</dbReference>
<dbReference type="SUPFAM" id="SSF143414">
    <property type="entry name" value="CcmK-like"/>
    <property type="match status" value="1"/>
</dbReference>
<proteinExistence type="inferred from homology"/>
<dbReference type="PROSITE" id="PS51930">
    <property type="entry name" value="BMC_2"/>
    <property type="match status" value="1"/>
</dbReference>
<dbReference type="InterPro" id="IPR037233">
    <property type="entry name" value="CcmK-like_sf"/>
</dbReference>
<keyword evidence="6" id="KW-1185">Reference proteome</keyword>
<comment type="similarity">
    <text evidence="3">Belongs to the bacterial microcompartments protein family.</text>
</comment>
<dbReference type="PANTHER" id="PTHR33941:SF11">
    <property type="entry name" value="BACTERIAL MICROCOMPARTMENT SHELL PROTEIN PDUJ"/>
    <property type="match status" value="1"/>
</dbReference>
<dbReference type="GO" id="GO:0031469">
    <property type="term" value="C:bacterial microcompartment"/>
    <property type="evidence" value="ECO:0007669"/>
    <property type="project" value="UniProtKB-SubCell"/>
</dbReference>
<dbReference type="STRING" id="224999.GCA_001485475_00083"/>
<dbReference type="OrthoDB" id="9812608at2"/>
<evidence type="ECO:0000259" key="4">
    <source>
        <dbReference type="PROSITE" id="PS51930"/>
    </source>
</evidence>
<dbReference type="RefSeq" id="WP_083497584.1">
    <property type="nucleotide sequence ID" value="NZ_BSDN01000006.1"/>
</dbReference>
<evidence type="ECO:0000256" key="2">
    <source>
        <dbReference type="ARBA" id="ARBA00024446"/>
    </source>
</evidence>
<dbReference type="InterPro" id="IPR000249">
    <property type="entry name" value="BMC_dom"/>
</dbReference>
<dbReference type="Proteomes" id="UP000062160">
    <property type="component" value="Unassembled WGS sequence"/>
</dbReference>
<name>A0A0U9HE19_9FIRM</name>
<accession>A0A0U9HE19</accession>
<dbReference type="SMART" id="SM00877">
    <property type="entry name" value="BMC"/>
    <property type="match status" value="1"/>
</dbReference>
<dbReference type="Pfam" id="PF00936">
    <property type="entry name" value="BMC"/>
    <property type="match status" value="1"/>
</dbReference>
<reference evidence="5" key="1">
    <citation type="journal article" date="2016" name="Genome Announc.">
        <title>Draft Genome Sequence of the Syntrophic Lactate-Degrading Bacterium Tepidanaerobacter syntrophicus JLT.</title>
        <authorList>
            <person name="Matsuura N."/>
            <person name="Ohashi A."/>
            <person name="Tourlousse D.M."/>
            <person name="Sekiguchi Y."/>
        </authorList>
    </citation>
    <scope>NUCLEOTIDE SEQUENCE [LARGE SCALE GENOMIC DNA]</scope>
    <source>
        <strain evidence="5">JL</strain>
    </source>
</reference>
<protein>
    <submittedName>
        <fullName evidence="5">Carboxysome shell and ethanolamine utilization microcompartment protein CcmL/EutN</fullName>
    </submittedName>
</protein>
<dbReference type="PANTHER" id="PTHR33941">
    <property type="entry name" value="PROPANEDIOL UTILIZATION PROTEIN PDUA"/>
    <property type="match status" value="1"/>
</dbReference>
<organism evidence="5">
    <name type="scientific">Tepidanaerobacter syntrophicus</name>
    <dbReference type="NCBI Taxonomy" id="224999"/>
    <lineage>
        <taxon>Bacteria</taxon>
        <taxon>Bacillati</taxon>
        <taxon>Bacillota</taxon>
        <taxon>Clostridia</taxon>
        <taxon>Thermosediminibacterales</taxon>
        <taxon>Tepidanaerobacteraceae</taxon>
        <taxon>Tepidanaerobacter</taxon>
    </lineage>
</organism>
<evidence type="ECO:0000313" key="6">
    <source>
        <dbReference type="Proteomes" id="UP000062160"/>
    </source>
</evidence>
<dbReference type="CDD" id="cd07045">
    <property type="entry name" value="BMC_CcmK_like"/>
    <property type="match status" value="1"/>
</dbReference>
<sequence length="209" mass="23016">MSKDALGLIETRGLVAAIEALDASLKAANVEFASYRFTTGGLICVIVTGEVGAVRAAVDAGSAAAARVGELIATHVIPRPADDTIAIIDEIRGKKPVSKKKPDTAEPDENVINIENETPNEITPYTEEELKKAVEILREFLKNTEGESLLPEDKRLDEYGVRTLRKVMKALPLAETIKSQIYTMRKQEIIETLMEFAKKEGRDELDDEY</sequence>
<evidence type="ECO:0000313" key="5">
    <source>
        <dbReference type="EMBL" id="GAQ24100.1"/>
    </source>
</evidence>
<evidence type="ECO:0000256" key="3">
    <source>
        <dbReference type="PROSITE-ProRule" id="PRU01278"/>
    </source>
</evidence>
<feature type="domain" description="BMC" evidence="4">
    <location>
        <begin position="5"/>
        <end position="89"/>
    </location>
</feature>
<dbReference type="EMBL" id="DF976995">
    <property type="protein sequence ID" value="GAQ24100.1"/>
    <property type="molecule type" value="Genomic_DNA"/>
</dbReference>